<gene>
    <name evidence="6" type="ORF">SAMN05216257_101273</name>
</gene>
<evidence type="ECO:0000256" key="2">
    <source>
        <dbReference type="ARBA" id="ARBA00009387"/>
    </source>
</evidence>
<evidence type="ECO:0000259" key="5">
    <source>
        <dbReference type="Pfam" id="PF01464"/>
    </source>
</evidence>
<protein>
    <submittedName>
        <fullName evidence="6">Soluble lytic murein transglycosylase</fullName>
    </submittedName>
</protein>
<comment type="similarity">
    <text evidence="1">Belongs to the transglycosylase Slt family.</text>
</comment>
<dbReference type="Gene3D" id="1.25.20.10">
    <property type="entry name" value="Bacterial muramidases"/>
    <property type="match status" value="1"/>
</dbReference>
<dbReference type="GO" id="GO:0004553">
    <property type="term" value="F:hydrolase activity, hydrolyzing O-glycosyl compounds"/>
    <property type="evidence" value="ECO:0007669"/>
    <property type="project" value="InterPro"/>
</dbReference>
<dbReference type="RefSeq" id="WP_092497418.1">
    <property type="nucleotide sequence ID" value="NZ_FNFV01000001.1"/>
</dbReference>
<keyword evidence="3 4" id="KW-0732">Signal</keyword>
<dbReference type="InterPro" id="IPR008939">
    <property type="entry name" value="Lytic_TGlycosylase_superhlx_U"/>
</dbReference>
<dbReference type="Pfam" id="PF01464">
    <property type="entry name" value="SLT"/>
    <property type="match status" value="1"/>
</dbReference>
<dbReference type="GO" id="GO:0042597">
    <property type="term" value="C:periplasmic space"/>
    <property type="evidence" value="ECO:0007669"/>
    <property type="project" value="InterPro"/>
</dbReference>
<feature type="chain" id="PRO_5011609399" evidence="4">
    <location>
        <begin position="25"/>
        <end position="651"/>
    </location>
</feature>
<dbReference type="InterPro" id="IPR008258">
    <property type="entry name" value="Transglycosylase_SLT_dom_1"/>
</dbReference>
<evidence type="ECO:0000313" key="7">
    <source>
        <dbReference type="Proteomes" id="UP000199328"/>
    </source>
</evidence>
<dbReference type="CDD" id="cd13401">
    <property type="entry name" value="Slt70-like"/>
    <property type="match status" value="1"/>
</dbReference>
<evidence type="ECO:0000256" key="4">
    <source>
        <dbReference type="SAM" id="SignalP"/>
    </source>
</evidence>
<dbReference type="SUPFAM" id="SSF53955">
    <property type="entry name" value="Lysozyme-like"/>
    <property type="match status" value="1"/>
</dbReference>
<dbReference type="PANTHER" id="PTHR37423:SF2">
    <property type="entry name" value="MEMBRANE-BOUND LYTIC MUREIN TRANSGLYCOSYLASE C"/>
    <property type="match status" value="1"/>
</dbReference>
<evidence type="ECO:0000313" key="6">
    <source>
        <dbReference type="EMBL" id="SDK00543.1"/>
    </source>
</evidence>
<dbReference type="Proteomes" id="UP000199328">
    <property type="component" value="Unassembled WGS sequence"/>
</dbReference>
<organism evidence="6 7">
    <name type="scientific">Meinhardsimonia xiamenensis</name>
    <dbReference type="NCBI Taxonomy" id="990712"/>
    <lineage>
        <taxon>Bacteria</taxon>
        <taxon>Pseudomonadati</taxon>
        <taxon>Pseudomonadota</taxon>
        <taxon>Alphaproteobacteria</taxon>
        <taxon>Rhodobacterales</taxon>
        <taxon>Paracoccaceae</taxon>
        <taxon>Meinhardsimonia</taxon>
    </lineage>
</organism>
<reference evidence="7" key="1">
    <citation type="submission" date="2016-10" db="EMBL/GenBank/DDBJ databases">
        <authorList>
            <person name="Varghese N."/>
            <person name="Submissions S."/>
        </authorList>
    </citation>
    <scope>NUCLEOTIDE SEQUENCE [LARGE SCALE GENOMIC DNA]</scope>
    <source>
        <strain evidence="7">CGMCC 1.10789</strain>
    </source>
</reference>
<proteinExistence type="inferred from homology"/>
<feature type="domain" description="Transglycosylase SLT" evidence="5">
    <location>
        <begin position="496"/>
        <end position="599"/>
    </location>
</feature>
<feature type="signal peptide" evidence="4">
    <location>
        <begin position="1"/>
        <end position="24"/>
    </location>
</feature>
<dbReference type="SUPFAM" id="SSF48435">
    <property type="entry name" value="Bacterial muramidases"/>
    <property type="match status" value="1"/>
</dbReference>
<sequence>MQLPRIASLPALILAFCMSMSATAQTGGAPGKALAEAFSLAEAGAWDAAEQRAADDGRVARDLIRWTRLRAAEGEFAQYVDFVTRNSHWPGLKLMRRQGEALIPEDAAPEDVLRYFGTEPPQTGTGALRLIDAYRRLGRIGDAEAEAVRAWLSLPMTAEEESAFLARHGRWLEAHHRARMDALLWEGETEAAERLLPLVPEDWQALARARIALRRDAQGVDALIEAVPPALRDHPGLAYERFEWRTRRGRDESAIALLLEQSRRPAGLGQAERWAPRRAVYARLKMRAGAAETAYELAAGHGLHDGDSLADLEWLAGYIALTYLDDPALAREHFRTFRNTVWTPISLGRAGYWLGRAEEALGNRDAAEAAYRFAAGYQTSFYGLLAAERLGLSIDPAIVSPPPAADWRGMAFAADDSAVAARLLLAAGRRLRAGQFISHLAETVPEQEFRSFVAMLREMGDPWLVVVAGKMAAQRGLVVPEAYFAEIDLQLEDAPVPLELALAIARRESEFNEAVVSPAGARGLMQLMPGTARMMADRLGEAYDLSALTSDPAYNARLGTAYLRQLIEEFGQAVTLVSAGYNAGPGRPRQWIERFGDPRADEIDPVDWIEHIPFTETRNYVMRVAEAMVVYRARRAGTPQPIRLTDLLKGR</sequence>
<dbReference type="PANTHER" id="PTHR37423">
    <property type="entry name" value="SOLUBLE LYTIC MUREIN TRANSGLYCOSYLASE-RELATED"/>
    <property type="match status" value="1"/>
</dbReference>
<dbReference type="STRING" id="990712.SAMN05216257_101273"/>
<dbReference type="OrthoDB" id="9815002at2"/>
<accession>A0A1G8YCZ1</accession>
<evidence type="ECO:0000256" key="1">
    <source>
        <dbReference type="ARBA" id="ARBA00007734"/>
    </source>
</evidence>
<dbReference type="EMBL" id="FNFV01000001">
    <property type="protein sequence ID" value="SDK00543.1"/>
    <property type="molecule type" value="Genomic_DNA"/>
</dbReference>
<dbReference type="AlphaFoldDB" id="A0A1G8YCZ1"/>
<dbReference type="InterPro" id="IPR023346">
    <property type="entry name" value="Lysozyme-like_dom_sf"/>
</dbReference>
<keyword evidence="7" id="KW-1185">Reference proteome</keyword>
<evidence type="ECO:0000256" key="3">
    <source>
        <dbReference type="ARBA" id="ARBA00022729"/>
    </source>
</evidence>
<name>A0A1G8YCZ1_9RHOB</name>
<dbReference type="Gene3D" id="1.10.530.10">
    <property type="match status" value="1"/>
</dbReference>
<comment type="similarity">
    <text evidence="2">Belongs to the virb1 family.</text>
</comment>